<gene>
    <name evidence="2" type="ORF">DAT39_008122</name>
</gene>
<feature type="region of interest" description="Disordered" evidence="1">
    <location>
        <begin position="1"/>
        <end position="29"/>
    </location>
</feature>
<feature type="compositionally biased region" description="Polar residues" evidence="1">
    <location>
        <begin position="60"/>
        <end position="81"/>
    </location>
</feature>
<accession>A0A8J4U1S0</accession>
<comment type="caution">
    <text evidence="2">The sequence shown here is derived from an EMBL/GenBank/DDBJ whole genome shotgun (WGS) entry which is preliminary data.</text>
</comment>
<protein>
    <submittedName>
        <fullName evidence="2">Uncharacterized protein</fullName>
    </submittedName>
</protein>
<organism evidence="2 3">
    <name type="scientific">Clarias magur</name>
    <name type="common">Asian catfish</name>
    <name type="synonym">Macropteronotus magur</name>
    <dbReference type="NCBI Taxonomy" id="1594786"/>
    <lineage>
        <taxon>Eukaryota</taxon>
        <taxon>Metazoa</taxon>
        <taxon>Chordata</taxon>
        <taxon>Craniata</taxon>
        <taxon>Vertebrata</taxon>
        <taxon>Euteleostomi</taxon>
        <taxon>Actinopterygii</taxon>
        <taxon>Neopterygii</taxon>
        <taxon>Teleostei</taxon>
        <taxon>Ostariophysi</taxon>
        <taxon>Siluriformes</taxon>
        <taxon>Clariidae</taxon>
        <taxon>Clarias</taxon>
    </lineage>
</organism>
<sequence>MAMRQVDPTAMVSPRFTERCPNPHLTSHKVNPRMDRRLMKMVSDVTGLCHGLNHALNPTGAASHSLQPHSPASVSSSAYLL</sequence>
<evidence type="ECO:0000313" key="2">
    <source>
        <dbReference type="EMBL" id="KAF5902164.1"/>
    </source>
</evidence>
<proteinExistence type="predicted"/>
<dbReference type="Proteomes" id="UP000727407">
    <property type="component" value="Unassembled WGS sequence"/>
</dbReference>
<evidence type="ECO:0000313" key="3">
    <source>
        <dbReference type="Proteomes" id="UP000727407"/>
    </source>
</evidence>
<keyword evidence="3" id="KW-1185">Reference proteome</keyword>
<reference evidence="2" key="1">
    <citation type="submission" date="2020-07" db="EMBL/GenBank/DDBJ databases">
        <title>Clarias magur genome sequencing, assembly and annotation.</title>
        <authorList>
            <person name="Kushwaha B."/>
            <person name="Kumar R."/>
            <person name="Das P."/>
            <person name="Joshi C.G."/>
            <person name="Kumar D."/>
            <person name="Nagpure N.S."/>
            <person name="Pandey M."/>
            <person name="Agarwal S."/>
            <person name="Srivastava S."/>
            <person name="Singh M."/>
            <person name="Sahoo L."/>
            <person name="Jayasankar P."/>
            <person name="Meher P.K."/>
            <person name="Koringa P.G."/>
            <person name="Iquebal M.A."/>
            <person name="Das S.P."/>
            <person name="Bit A."/>
            <person name="Patnaik S."/>
            <person name="Patel N."/>
            <person name="Shah T.M."/>
            <person name="Hinsu A."/>
            <person name="Jena J.K."/>
        </authorList>
    </citation>
    <scope>NUCLEOTIDE SEQUENCE</scope>
    <source>
        <strain evidence="2">CIFAMagur01</strain>
        <tissue evidence="2">Testis</tissue>
    </source>
</reference>
<dbReference type="AlphaFoldDB" id="A0A8J4U1S0"/>
<dbReference type="EMBL" id="QNUK01000096">
    <property type="protein sequence ID" value="KAF5902164.1"/>
    <property type="molecule type" value="Genomic_DNA"/>
</dbReference>
<feature type="region of interest" description="Disordered" evidence="1">
    <location>
        <begin position="56"/>
        <end position="81"/>
    </location>
</feature>
<evidence type="ECO:0000256" key="1">
    <source>
        <dbReference type="SAM" id="MobiDB-lite"/>
    </source>
</evidence>
<name>A0A8J4U1S0_CLAMG</name>